<gene>
    <name evidence="9" type="ORF">E9232_004465</name>
</gene>
<organism evidence="9 10">
    <name type="scientific">Inquilinus ginsengisoli</name>
    <dbReference type="NCBI Taxonomy" id="363840"/>
    <lineage>
        <taxon>Bacteria</taxon>
        <taxon>Pseudomonadati</taxon>
        <taxon>Pseudomonadota</taxon>
        <taxon>Alphaproteobacteria</taxon>
        <taxon>Rhodospirillales</taxon>
        <taxon>Rhodospirillaceae</taxon>
        <taxon>Inquilinus</taxon>
    </lineage>
</organism>
<evidence type="ECO:0000256" key="6">
    <source>
        <dbReference type="ARBA" id="ARBA00049244"/>
    </source>
</evidence>
<dbReference type="EC" id="2.7.7.7" evidence="3"/>
<dbReference type="Gene3D" id="3.30.70.270">
    <property type="match status" value="1"/>
</dbReference>
<dbReference type="InterPro" id="IPR001126">
    <property type="entry name" value="UmuC"/>
</dbReference>
<keyword evidence="10" id="KW-1185">Reference proteome</keyword>
<comment type="function">
    <text evidence="5">Poorly processive, error-prone DNA polymerase involved in untargeted mutagenesis. Copies undamaged DNA at stalled replication forks, which arise in vivo from mismatched or misaligned primer ends. These misaligned primers can be extended by PolIV. Exhibits no 3'-5' exonuclease (proofreading) activity. May be involved in translesional synthesis, in conjunction with the beta clamp from PolIII.</text>
</comment>
<dbReference type="Gene3D" id="3.40.1170.60">
    <property type="match status" value="1"/>
</dbReference>
<evidence type="ECO:0000313" key="9">
    <source>
        <dbReference type="EMBL" id="MDR6291927.1"/>
    </source>
</evidence>
<feature type="domain" description="DNA polymerase Y-family little finger" evidence="8">
    <location>
        <begin position="249"/>
        <end position="349"/>
    </location>
</feature>
<reference evidence="9 10" key="1">
    <citation type="submission" date="2023-07" db="EMBL/GenBank/DDBJ databases">
        <title>Sorghum-associated microbial communities from plants grown in Nebraska, USA.</title>
        <authorList>
            <person name="Schachtman D."/>
        </authorList>
    </citation>
    <scope>NUCLEOTIDE SEQUENCE [LARGE SCALE GENOMIC DNA]</scope>
    <source>
        <strain evidence="9 10">584</strain>
    </source>
</reference>
<comment type="catalytic activity">
    <reaction evidence="6">
        <text>DNA(n) + a 2'-deoxyribonucleoside 5'-triphosphate = DNA(n+1) + diphosphate</text>
        <dbReference type="Rhea" id="RHEA:22508"/>
        <dbReference type="Rhea" id="RHEA-COMP:17339"/>
        <dbReference type="Rhea" id="RHEA-COMP:17340"/>
        <dbReference type="ChEBI" id="CHEBI:33019"/>
        <dbReference type="ChEBI" id="CHEBI:61560"/>
        <dbReference type="ChEBI" id="CHEBI:173112"/>
        <dbReference type="EC" id="2.7.7.7"/>
    </reaction>
</comment>
<sequence length="513" mass="56631">MGRIVSLWLPNWPITRLKLTTPENAWPAEPVAVVETIGQRRQVVAVDDRGWAAGIRPQQKATDARAVLPTLALIPADHAADARALARLARWAGRYSPAVAPCPPDGLWIDITGCAHLWGGEEGLVDDLAGRLRRRGLPGRIAVAGSFGAAWALAHHGRAERPIHILPDGEERAALSPLPVAALRLDEDAVQALRRIGLTKVGDLLAAPRPGLARRFGARPLLRLDQALGRAEETVGFRRPPTPWFARLAFPEPVGTPEDLQRAIAVVTAELCARLEARMMGAAQFAADFHRVDGRRQTAAIRTALPVRDAARVARLLAERLDRVDPGFGVEVVTLRADRVAPLDGRQTGLSKLEDEGAAIGDLAGFVDIVGNRIGFDRIWRPAAVESHLPERCVAAAPPLAPAEVTAWPEGWVRPLRLLRRPEPIEAIAQVPDDPPSTFRWAGATHKVRRADGPERIAYEWWRRTKPEDRSEPEMIRDYYRVEDEAGRRFWVYRAGLYRTGESARWFLHGVFD</sequence>
<dbReference type="InterPro" id="IPR017961">
    <property type="entry name" value="DNA_pol_Y-fam_little_finger"/>
</dbReference>
<evidence type="ECO:0000313" key="10">
    <source>
        <dbReference type="Proteomes" id="UP001262410"/>
    </source>
</evidence>
<dbReference type="Proteomes" id="UP001262410">
    <property type="component" value="Unassembled WGS sequence"/>
</dbReference>
<dbReference type="Pfam" id="PF11799">
    <property type="entry name" value="IMS_C"/>
    <property type="match status" value="1"/>
</dbReference>
<protein>
    <recommendedName>
        <fullName evidence="3">DNA-directed DNA polymerase</fullName>
        <ecNumber evidence="3">2.7.7.7</ecNumber>
    </recommendedName>
</protein>
<keyword evidence="4" id="KW-0227">DNA damage</keyword>
<evidence type="ECO:0000259" key="8">
    <source>
        <dbReference type="Pfam" id="PF11799"/>
    </source>
</evidence>
<evidence type="ECO:0000256" key="3">
    <source>
        <dbReference type="ARBA" id="ARBA00012417"/>
    </source>
</evidence>
<evidence type="ECO:0000256" key="1">
    <source>
        <dbReference type="ARBA" id="ARBA00010945"/>
    </source>
</evidence>
<dbReference type="SUPFAM" id="SSF56672">
    <property type="entry name" value="DNA/RNA polymerases"/>
    <property type="match status" value="1"/>
</dbReference>
<dbReference type="InterPro" id="IPR043128">
    <property type="entry name" value="Rev_trsase/Diguanyl_cyclase"/>
</dbReference>
<dbReference type="InterPro" id="IPR043502">
    <property type="entry name" value="DNA/RNA_pol_sf"/>
</dbReference>
<dbReference type="Pfam" id="PF00817">
    <property type="entry name" value="IMS"/>
    <property type="match status" value="1"/>
</dbReference>
<evidence type="ECO:0000256" key="4">
    <source>
        <dbReference type="ARBA" id="ARBA00022763"/>
    </source>
</evidence>
<dbReference type="PANTHER" id="PTHR35369">
    <property type="entry name" value="BLR3025 PROTEIN-RELATED"/>
    <property type="match status" value="1"/>
</dbReference>
<comment type="caution">
    <text evidence="9">The sequence shown here is derived from an EMBL/GenBank/DDBJ whole genome shotgun (WGS) entry which is preliminary data.</text>
</comment>
<dbReference type="EMBL" id="JAVDPW010000008">
    <property type="protein sequence ID" value="MDR6291927.1"/>
    <property type="molecule type" value="Genomic_DNA"/>
</dbReference>
<name>A0ABU1JUF9_9PROT</name>
<accession>A0ABU1JUF9</accession>
<feature type="domain" description="UmuC" evidence="7">
    <location>
        <begin position="29"/>
        <end position="151"/>
    </location>
</feature>
<dbReference type="InterPro" id="IPR050356">
    <property type="entry name" value="SulA_CellDiv_inhibitor"/>
</dbReference>
<comment type="subunit">
    <text evidence="2">Monomer.</text>
</comment>
<evidence type="ECO:0000256" key="5">
    <source>
        <dbReference type="ARBA" id="ARBA00025589"/>
    </source>
</evidence>
<evidence type="ECO:0000256" key="2">
    <source>
        <dbReference type="ARBA" id="ARBA00011245"/>
    </source>
</evidence>
<comment type="similarity">
    <text evidence="1">Belongs to the DNA polymerase type-Y family.</text>
</comment>
<proteinExistence type="inferred from homology"/>
<evidence type="ECO:0000259" key="7">
    <source>
        <dbReference type="Pfam" id="PF00817"/>
    </source>
</evidence>
<dbReference type="CDD" id="cd03468">
    <property type="entry name" value="PolY_like"/>
    <property type="match status" value="1"/>
</dbReference>
<dbReference type="PANTHER" id="PTHR35369:SF2">
    <property type="entry name" value="BLR3025 PROTEIN"/>
    <property type="match status" value="1"/>
</dbReference>
<dbReference type="RefSeq" id="WP_309797568.1">
    <property type="nucleotide sequence ID" value="NZ_JAVDPW010000008.1"/>
</dbReference>